<evidence type="ECO:0000313" key="1">
    <source>
        <dbReference type="EMBL" id="MCD9879939.1"/>
    </source>
</evidence>
<keyword evidence="2" id="KW-1185">Reference proteome</keyword>
<dbReference type="Proteomes" id="UP001108029">
    <property type="component" value="Unassembled WGS sequence"/>
</dbReference>
<protein>
    <submittedName>
        <fullName evidence="1">Uncharacterized protein</fullName>
    </submittedName>
</protein>
<dbReference type="AlphaFoldDB" id="A0A9Q3VWP0"/>
<gene>
    <name evidence="1" type="ORF">LJ657_41535</name>
</gene>
<organism evidence="1 2">
    <name type="scientific">Streptomyces guryensis</name>
    <dbReference type="NCBI Taxonomy" id="2886947"/>
    <lineage>
        <taxon>Bacteria</taxon>
        <taxon>Bacillati</taxon>
        <taxon>Actinomycetota</taxon>
        <taxon>Actinomycetes</taxon>
        <taxon>Kitasatosporales</taxon>
        <taxon>Streptomycetaceae</taxon>
        <taxon>Streptomyces</taxon>
    </lineage>
</organism>
<sequence>MRDAKRLGERRLHNILGAEDGLRHSFLNQQSTREPGHLGLMVSVHGVIGHCGSH</sequence>
<proteinExistence type="predicted"/>
<dbReference type="EMBL" id="JAJSBI010000034">
    <property type="protein sequence ID" value="MCD9879939.1"/>
    <property type="molecule type" value="Genomic_DNA"/>
</dbReference>
<dbReference type="RefSeq" id="WP_232654885.1">
    <property type="nucleotide sequence ID" value="NZ_JAJSBI010000034.1"/>
</dbReference>
<reference evidence="1" key="1">
    <citation type="submission" date="2021-12" db="EMBL/GenBank/DDBJ databases">
        <authorList>
            <person name="Lee J.-H."/>
            <person name="Kim S.-B."/>
        </authorList>
    </citation>
    <scope>NUCLEOTIDE SEQUENCE</scope>
    <source>
        <strain evidence="1">NR30</strain>
    </source>
</reference>
<evidence type="ECO:0000313" key="2">
    <source>
        <dbReference type="Proteomes" id="UP001108029"/>
    </source>
</evidence>
<name>A0A9Q3VWP0_9ACTN</name>
<accession>A0A9Q3VWP0</accession>
<comment type="caution">
    <text evidence="1">The sequence shown here is derived from an EMBL/GenBank/DDBJ whole genome shotgun (WGS) entry which is preliminary data.</text>
</comment>